<evidence type="ECO:0000256" key="1">
    <source>
        <dbReference type="SAM" id="MobiDB-lite"/>
    </source>
</evidence>
<evidence type="ECO:0000313" key="2">
    <source>
        <dbReference type="EMBL" id="MCZ4522283.1"/>
    </source>
</evidence>
<evidence type="ECO:0000313" key="3">
    <source>
        <dbReference type="Proteomes" id="UP001081071"/>
    </source>
</evidence>
<proteinExistence type="predicted"/>
<accession>A0ABT4MMQ0</accession>
<gene>
    <name evidence="2" type="ORF">O4220_27495</name>
</gene>
<organism evidence="2 3">
    <name type="scientific">Rhodococcus ruber</name>
    <dbReference type="NCBI Taxonomy" id="1830"/>
    <lineage>
        <taxon>Bacteria</taxon>
        <taxon>Bacillati</taxon>
        <taxon>Actinomycetota</taxon>
        <taxon>Actinomycetes</taxon>
        <taxon>Mycobacteriales</taxon>
        <taxon>Nocardiaceae</taxon>
        <taxon>Rhodococcus</taxon>
    </lineage>
</organism>
<reference evidence="2" key="1">
    <citation type="submission" date="2022-12" db="EMBL/GenBank/DDBJ databases">
        <authorList>
            <person name="Krivoruchko A.V."/>
            <person name="Elkin A."/>
        </authorList>
    </citation>
    <scope>NUCLEOTIDE SEQUENCE</scope>
    <source>
        <strain evidence="2">IEGM 1391</strain>
    </source>
</reference>
<sequence>MEPIRAISLTKVLDSDISSLASAVYSPTKVLAAANWKEPPMTNTLSYTTEWSGQIGHSSGDTRRHRCHAGPRFVGMSR</sequence>
<dbReference type="EMBL" id="JAPWIJ010000022">
    <property type="protein sequence ID" value="MCZ4522283.1"/>
    <property type="molecule type" value="Genomic_DNA"/>
</dbReference>
<dbReference type="RefSeq" id="WP_269608712.1">
    <property type="nucleotide sequence ID" value="NZ_JAPWIJ010000022.1"/>
</dbReference>
<dbReference type="Proteomes" id="UP001081071">
    <property type="component" value="Unassembled WGS sequence"/>
</dbReference>
<comment type="caution">
    <text evidence="2">The sequence shown here is derived from an EMBL/GenBank/DDBJ whole genome shotgun (WGS) entry which is preliminary data.</text>
</comment>
<keyword evidence="3" id="KW-1185">Reference proteome</keyword>
<name>A0ABT4MMQ0_9NOCA</name>
<feature type="region of interest" description="Disordered" evidence="1">
    <location>
        <begin position="55"/>
        <end position="78"/>
    </location>
</feature>
<protein>
    <submittedName>
        <fullName evidence="2">Uncharacterized protein</fullName>
    </submittedName>
</protein>